<gene>
    <name evidence="1" type="ORF">L914_00948</name>
</gene>
<proteinExistence type="predicted"/>
<accession>W2P7H6</accession>
<protein>
    <submittedName>
        <fullName evidence="1">Uncharacterized protein</fullName>
    </submittedName>
</protein>
<dbReference type="EMBL" id="KI690586">
    <property type="protein sequence ID" value="ETM55904.1"/>
    <property type="molecule type" value="Genomic_DNA"/>
</dbReference>
<reference evidence="1" key="1">
    <citation type="submission" date="2013-11" db="EMBL/GenBank/DDBJ databases">
        <title>The Genome Sequence of Phytophthora parasitica IAC_01/95.</title>
        <authorList>
            <consortium name="The Broad Institute Genomics Platform"/>
            <person name="Russ C."/>
            <person name="Tyler B."/>
            <person name="Panabieres F."/>
            <person name="Shan W."/>
            <person name="Tripathy S."/>
            <person name="Grunwald N."/>
            <person name="Machado M."/>
            <person name="Johnson C.S."/>
            <person name="Arredondo F."/>
            <person name="Hong C."/>
            <person name="Coffey M."/>
            <person name="Young S.K."/>
            <person name="Zeng Q."/>
            <person name="Gargeya S."/>
            <person name="Fitzgerald M."/>
            <person name="Abouelleil A."/>
            <person name="Alvarado L."/>
            <person name="Chapman S.B."/>
            <person name="Gainer-Dewar J."/>
            <person name="Goldberg J."/>
            <person name="Griggs A."/>
            <person name="Gujja S."/>
            <person name="Hansen M."/>
            <person name="Howarth C."/>
            <person name="Imamovic A."/>
            <person name="Ireland A."/>
            <person name="Larimer J."/>
            <person name="McCowan C."/>
            <person name="Murphy C."/>
            <person name="Pearson M."/>
            <person name="Poon T.W."/>
            <person name="Priest M."/>
            <person name="Roberts A."/>
            <person name="Saif S."/>
            <person name="Shea T."/>
            <person name="Sykes S."/>
            <person name="Wortman J."/>
            <person name="Nusbaum C."/>
            <person name="Birren B."/>
        </authorList>
    </citation>
    <scope>NUCLEOTIDE SEQUENCE [LARGE SCALE GENOMIC DNA]</scope>
    <source>
        <strain evidence="1">IAC_01/95</strain>
    </source>
</reference>
<dbReference type="Proteomes" id="UP000054532">
    <property type="component" value="Unassembled WGS sequence"/>
</dbReference>
<name>W2P7H6_PHYNI</name>
<sequence length="47" mass="5293">MAHNYDLQQVHRFNFGVVMEATTDETKAVAWATESAGRALNSIRKLN</sequence>
<organism evidence="1">
    <name type="scientific">Phytophthora nicotianae</name>
    <name type="common">Potato buckeye rot agent</name>
    <name type="synonym">Phytophthora parasitica</name>
    <dbReference type="NCBI Taxonomy" id="4792"/>
    <lineage>
        <taxon>Eukaryota</taxon>
        <taxon>Sar</taxon>
        <taxon>Stramenopiles</taxon>
        <taxon>Oomycota</taxon>
        <taxon>Peronosporomycetes</taxon>
        <taxon>Peronosporales</taxon>
        <taxon>Peronosporaceae</taxon>
        <taxon>Phytophthora</taxon>
    </lineage>
</organism>
<dbReference type="AlphaFoldDB" id="W2P7H6"/>
<evidence type="ECO:0000313" key="1">
    <source>
        <dbReference type="EMBL" id="ETM55904.1"/>
    </source>
</evidence>